<dbReference type="Proteomes" id="UP000321570">
    <property type="component" value="Unassembled WGS sequence"/>
</dbReference>
<proteinExistence type="predicted"/>
<gene>
    <name evidence="4" type="ORF">WMSIL1_LOCUS2345</name>
</gene>
<protein>
    <recommendedName>
        <fullName evidence="3">Myosin tail domain-containing protein</fullName>
    </recommendedName>
</protein>
<dbReference type="AlphaFoldDB" id="A0A564Y2R5"/>
<reference evidence="4 5" key="1">
    <citation type="submission" date="2019-07" db="EMBL/GenBank/DDBJ databases">
        <authorList>
            <person name="Jastrzebski P J."/>
            <person name="Paukszto L."/>
            <person name="Jastrzebski P J."/>
        </authorList>
    </citation>
    <scope>NUCLEOTIDE SEQUENCE [LARGE SCALE GENOMIC DNA]</scope>
    <source>
        <strain evidence="4 5">WMS-il1</strain>
    </source>
</reference>
<evidence type="ECO:0000256" key="2">
    <source>
        <dbReference type="SAM" id="MobiDB-lite"/>
    </source>
</evidence>
<sequence>MMHRNEELEEVQTALEESEDRYKRTLSQLEQERDNAKRYKVQIATLEERLVAVNEQLENENAEKQNANRTVRRLEKRLKEVSFQVRLREWRLD</sequence>
<evidence type="ECO:0000313" key="5">
    <source>
        <dbReference type="Proteomes" id="UP000321570"/>
    </source>
</evidence>
<dbReference type="EMBL" id="CABIJS010000064">
    <property type="protein sequence ID" value="VUZ41530.1"/>
    <property type="molecule type" value="Genomic_DNA"/>
</dbReference>
<keyword evidence="1" id="KW-0175">Coiled coil</keyword>
<feature type="region of interest" description="Disordered" evidence="2">
    <location>
        <begin position="1"/>
        <end position="20"/>
    </location>
</feature>
<organism evidence="4 5">
    <name type="scientific">Hymenolepis diminuta</name>
    <name type="common">Rat tapeworm</name>
    <dbReference type="NCBI Taxonomy" id="6216"/>
    <lineage>
        <taxon>Eukaryota</taxon>
        <taxon>Metazoa</taxon>
        <taxon>Spiralia</taxon>
        <taxon>Lophotrochozoa</taxon>
        <taxon>Platyhelminthes</taxon>
        <taxon>Cestoda</taxon>
        <taxon>Eucestoda</taxon>
        <taxon>Cyclophyllidea</taxon>
        <taxon>Hymenolepididae</taxon>
        <taxon>Hymenolepis</taxon>
    </lineage>
</organism>
<evidence type="ECO:0000313" key="4">
    <source>
        <dbReference type="EMBL" id="VUZ41530.1"/>
    </source>
</evidence>
<dbReference type="Pfam" id="PF01576">
    <property type="entry name" value="Myosin_tail_1"/>
    <property type="match status" value="1"/>
</dbReference>
<feature type="domain" description="Myosin tail" evidence="3">
    <location>
        <begin position="30"/>
        <end position="85"/>
    </location>
</feature>
<dbReference type="InterPro" id="IPR002928">
    <property type="entry name" value="Myosin_tail"/>
</dbReference>
<evidence type="ECO:0000259" key="3">
    <source>
        <dbReference type="Pfam" id="PF01576"/>
    </source>
</evidence>
<evidence type="ECO:0000256" key="1">
    <source>
        <dbReference type="ARBA" id="ARBA00023054"/>
    </source>
</evidence>
<accession>A0A564Y2R5</accession>
<dbReference type="GO" id="GO:0016459">
    <property type="term" value="C:myosin complex"/>
    <property type="evidence" value="ECO:0007669"/>
    <property type="project" value="InterPro"/>
</dbReference>
<name>A0A564Y2R5_HYMDI</name>
<keyword evidence="5" id="KW-1185">Reference proteome</keyword>